<accession>A0A0F8Z689</accession>
<dbReference type="EMBL" id="LAZR01049605">
    <property type="protein sequence ID" value="KKK89268.1"/>
    <property type="molecule type" value="Genomic_DNA"/>
</dbReference>
<protein>
    <submittedName>
        <fullName evidence="1">Uncharacterized protein</fullName>
    </submittedName>
</protein>
<sequence length="43" mass="5065">DPISIRNMGRVGREYVVEHYSLKDWVEALDSLYENLLKRTGLK</sequence>
<gene>
    <name evidence="1" type="ORF">LCGC14_2734790</name>
</gene>
<feature type="non-terminal residue" evidence="1">
    <location>
        <position position="1"/>
    </location>
</feature>
<comment type="caution">
    <text evidence="1">The sequence shown here is derived from an EMBL/GenBank/DDBJ whole genome shotgun (WGS) entry which is preliminary data.</text>
</comment>
<reference evidence="1" key="1">
    <citation type="journal article" date="2015" name="Nature">
        <title>Complex archaea that bridge the gap between prokaryotes and eukaryotes.</title>
        <authorList>
            <person name="Spang A."/>
            <person name="Saw J.H."/>
            <person name="Jorgensen S.L."/>
            <person name="Zaremba-Niedzwiedzka K."/>
            <person name="Martijn J."/>
            <person name="Lind A.E."/>
            <person name="van Eijk R."/>
            <person name="Schleper C."/>
            <person name="Guy L."/>
            <person name="Ettema T.J."/>
        </authorList>
    </citation>
    <scope>NUCLEOTIDE SEQUENCE</scope>
</reference>
<evidence type="ECO:0000313" key="1">
    <source>
        <dbReference type="EMBL" id="KKK89268.1"/>
    </source>
</evidence>
<proteinExistence type="predicted"/>
<organism evidence="1">
    <name type="scientific">marine sediment metagenome</name>
    <dbReference type="NCBI Taxonomy" id="412755"/>
    <lineage>
        <taxon>unclassified sequences</taxon>
        <taxon>metagenomes</taxon>
        <taxon>ecological metagenomes</taxon>
    </lineage>
</organism>
<dbReference type="AlphaFoldDB" id="A0A0F8Z689"/>
<name>A0A0F8Z689_9ZZZZ</name>